<feature type="domain" description="YqaJ viral recombinase" evidence="2">
    <location>
        <begin position="293"/>
        <end position="445"/>
    </location>
</feature>
<dbReference type="Gene3D" id="3.90.320.10">
    <property type="match status" value="1"/>
</dbReference>
<keyword evidence="4" id="KW-1185">Reference proteome</keyword>
<gene>
    <name evidence="3" type="ORF">PLOB_00040314</name>
</gene>
<feature type="region of interest" description="Disordered" evidence="1">
    <location>
        <begin position="132"/>
        <end position="165"/>
    </location>
</feature>
<dbReference type="CDD" id="cd22343">
    <property type="entry name" value="PDDEXK_lambda_exonuclease-like"/>
    <property type="match status" value="1"/>
</dbReference>
<dbReference type="InterPro" id="IPR011335">
    <property type="entry name" value="Restrct_endonuc-II-like"/>
</dbReference>
<organism evidence="3 4">
    <name type="scientific">Porites lobata</name>
    <dbReference type="NCBI Taxonomy" id="104759"/>
    <lineage>
        <taxon>Eukaryota</taxon>
        <taxon>Metazoa</taxon>
        <taxon>Cnidaria</taxon>
        <taxon>Anthozoa</taxon>
        <taxon>Hexacorallia</taxon>
        <taxon>Scleractinia</taxon>
        <taxon>Fungiina</taxon>
        <taxon>Poritidae</taxon>
        <taxon>Porites</taxon>
    </lineage>
</organism>
<feature type="compositionally biased region" description="Basic and acidic residues" evidence="1">
    <location>
        <begin position="225"/>
        <end position="235"/>
    </location>
</feature>
<accession>A0ABN8PA92</accession>
<feature type="non-terminal residue" evidence="3">
    <location>
        <position position="489"/>
    </location>
</feature>
<dbReference type="PANTHER" id="PTHR47526:SF3">
    <property type="entry name" value="PHD-TYPE DOMAIN-CONTAINING PROTEIN"/>
    <property type="match status" value="1"/>
</dbReference>
<dbReference type="SUPFAM" id="SSF52980">
    <property type="entry name" value="Restriction endonuclease-like"/>
    <property type="match status" value="1"/>
</dbReference>
<dbReference type="Pfam" id="PF09588">
    <property type="entry name" value="YqaJ"/>
    <property type="match status" value="1"/>
</dbReference>
<evidence type="ECO:0000313" key="3">
    <source>
        <dbReference type="EMBL" id="CAH3138394.1"/>
    </source>
</evidence>
<dbReference type="PANTHER" id="PTHR47526">
    <property type="entry name" value="ATP-DEPENDENT DNA HELICASE"/>
    <property type="match status" value="1"/>
</dbReference>
<evidence type="ECO:0000313" key="4">
    <source>
        <dbReference type="Proteomes" id="UP001159405"/>
    </source>
</evidence>
<name>A0ABN8PA92_9CNID</name>
<protein>
    <recommendedName>
        <fullName evidence="2">YqaJ viral recombinase domain-containing protein</fullName>
    </recommendedName>
</protein>
<dbReference type="InterPro" id="IPR019080">
    <property type="entry name" value="YqaJ_viral_recombinase"/>
</dbReference>
<dbReference type="InterPro" id="IPR011604">
    <property type="entry name" value="PDDEXK-like_dom_sf"/>
</dbReference>
<proteinExistence type="predicted"/>
<dbReference type="Proteomes" id="UP001159405">
    <property type="component" value="Unassembled WGS sequence"/>
</dbReference>
<feature type="region of interest" description="Disordered" evidence="1">
    <location>
        <begin position="224"/>
        <end position="243"/>
    </location>
</feature>
<feature type="compositionally biased region" description="Basic and acidic residues" evidence="1">
    <location>
        <begin position="141"/>
        <end position="165"/>
    </location>
</feature>
<sequence>MIESSNAKKQLSTAKPLVKGFNFFKSGNLVKVTVCFRENKWYLKSPVLPSMKKSSVYNCFILLLPNGHIKSAYCGCPAGVDGRCNHIAATLFGLEEFCKQREKQQQEQTSRTSQPCTWNVPRKRKGEVLPISQMKFKKHEHGKEKKDRESEVKRDKDVRAPHQREWSNTRQYNVLTSVLCVQEETGQTIGLSHILPLKTSNNLKEIIGKEHSYCRVDSIVQNRESTGESVHKESAPESLASSQTEVPEFNSHPFSMDMLQNECQNVKRKLFLNEEEAAEVEKNTRGQSADPLWHDSWNQRITSSKCYRCAVLKDTTSPTKAIQEVLGYKQFAQTKEMKEGLSKEPEIIQEFLNTMNEKGHKRIKVERSGLIVSTLHGFLAASPDGLVKDPSHEPPEGMLEMKYIQMKEDETLTEALLRKRICELTVNRRHQYFYQVQHQMYVAGRYWNDFVVKGSLSTELFIKRVQFDPTFWGPVLLKLNQFFEKHMLP</sequence>
<evidence type="ECO:0000259" key="2">
    <source>
        <dbReference type="Pfam" id="PF09588"/>
    </source>
</evidence>
<dbReference type="EMBL" id="CALNXK010000061">
    <property type="protein sequence ID" value="CAH3138394.1"/>
    <property type="molecule type" value="Genomic_DNA"/>
</dbReference>
<comment type="caution">
    <text evidence="3">The sequence shown here is derived from an EMBL/GenBank/DDBJ whole genome shotgun (WGS) entry which is preliminary data.</text>
</comment>
<evidence type="ECO:0000256" key="1">
    <source>
        <dbReference type="SAM" id="MobiDB-lite"/>
    </source>
</evidence>
<reference evidence="3 4" key="1">
    <citation type="submission" date="2022-05" db="EMBL/GenBank/DDBJ databases">
        <authorList>
            <consortium name="Genoscope - CEA"/>
            <person name="William W."/>
        </authorList>
    </citation>
    <scope>NUCLEOTIDE SEQUENCE [LARGE SCALE GENOMIC DNA]</scope>
</reference>